<reference evidence="2 3" key="1">
    <citation type="submission" date="2018-04" db="EMBL/GenBank/DDBJ databases">
        <title>Pelagivirga bohaiensis gen. nov., sp. nov., a bacterium isolated from the Bohai Sea.</title>
        <authorList>
            <person name="Ji X."/>
        </authorList>
    </citation>
    <scope>NUCLEOTIDE SEQUENCE [LARGE SCALE GENOMIC DNA]</scope>
    <source>
        <strain evidence="2 3">BH-SD19</strain>
    </source>
</reference>
<dbReference type="InterPro" id="IPR028992">
    <property type="entry name" value="Hedgehog/Intein_dom"/>
</dbReference>
<dbReference type="PROSITE" id="PS50817">
    <property type="entry name" value="INTEIN_N_TER"/>
    <property type="match status" value="1"/>
</dbReference>
<dbReference type="GO" id="GO:0016539">
    <property type="term" value="P:intein-mediated protein splicing"/>
    <property type="evidence" value="ECO:0007669"/>
    <property type="project" value="InterPro"/>
</dbReference>
<name>A0A2T7G6F3_9RHOB</name>
<evidence type="ECO:0000313" key="3">
    <source>
        <dbReference type="Proteomes" id="UP000244446"/>
    </source>
</evidence>
<dbReference type="Proteomes" id="UP000244446">
    <property type="component" value="Unassembled WGS sequence"/>
</dbReference>
<protein>
    <submittedName>
        <fullName evidence="2">Hemolysin</fullName>
    </submittedName>
</protein>
<dbReference type="EMBL" id="QCYH01000005">
    <property type="protein sequence ID" value="PVA10009.1"/>
    <property type="molecule type" value="Genomic_DNA"/>
</dbReference>
<dbReference type="SUPFAM" id="SSF51294">
    <property type="entry name" value="Hedgehog/intein (Hint) domain"/>
    <property type="match status" value="1"/>
</dbReference>
<comment type="caution">
    <text evidence="2">The sequence shown here is derived from an EMBL/GenBank/DDBJ whole genome shotgun (WGS) entry which is preliminary data.</text>
</comment>
<proteinExistence type="predicted"/>
<accession>A0A2T7G6F3</accession>
<evidence type="ECO:0000259" key="1">
    <source>
        <dbReference type="Pfam" id="PF13403"/>
    </source>
</evidence>
<dbReference type="Pfam" id="PF13403">
    <property type="entry name" value="Hint_2"/>
    <property type="match status" value="1"/>
</dbReference>
<evidence type="ECO:0000313" key="2">
    <source>
        <dbReference type="EMBL" id="PVA10009.1"/>
    </source>
</evidence>
<sequence length="243" mass="26898">MSPEEYAIYLADKDAFLLGNEDKFIFPGDDSDEPPYVVPCFTVGTMILTPDGLRAIENLTVGDLVVTRDNGPQPIRWIGTRKLDKIDLELRPNLYPIRIKANALGDNIPNVDLVVSPQHRMLVRSVIAERMFGTPEVLVAAKQLLQLDGVDAEVNLTDVTYVHILLDQHEVVMANGAPAETLYLGSMALQAVGSAASTKIQTLFPELLEDEFEPAGARPLPSGREGRQLAFRHIKNHKPLYMQ</sequence>
<feature type="domain" description="Hedgehog/Intein (Hint)" evidence="1">
    <location>
        <begin position="39"/>
        <end position="185"/>
    </location>
</feature>
<dbReference type="Gene3D" id="2.170.16.10">
    <property type="entry name" value="Hedgehog/Intein (Hint) domain"/>
    <property type="match status" value="1"/>
</dbReference>
<dbReference type="InterPro" id="IPR006141">
    <property type="entry name" value="Intein_N"/>
</dbReference>
<dbReference type="InterPro" id="IPR036844">
    <property type="entry name" value="Hint_dom_sf"/>
</dbReference>
<organism evidence="2 3">
    <name type="scientific">Pelagivirga sediminicola</name>
    <dbReference type="NCBI Taxonomy" id="2170575"/>
    <lineage>
        <taxon>Bacteria</taxon>
        <taxon>Pseudomonadati</taxon>
        <taxon>Pseudomonadota</taxon>
        <taxon>Alphaproteobacteria</taxon>
        <taxon>Rhodobacterales</taxon>
        <taxon>Paracoccaceae</taxon>
        <taxon>Pelagivirga</taxon>
    </lineage>
</organism>
<dbReference type="AlphaFoldDB" id="A0A2T7G6F3"/>
<dbReference type="OrthoDB" id="6305173at2"/>
<keyword evidence="3" id="KW-1185">Reference proteome</keyword>
<gene>
    <name evidence="2" type="ORF">DC366_10105</name>
</gene>